<keyword evidence="2" id="KW-1185">Reference proteome</keyword>
<accession>A0ACB8ASI9</accession>
<dbReference type="EMBL" id="MU267593">
    <property type="protein sequence ID" value="KAH7916119.1"/>
    <property type="molecule type" value="Genomic_DNA"/>
</dbReference>
<gene>
    <name evidence="1" type="ORF">BJ138DRAFT_1140232</name>
</gene>
<evidence type="ECO:0000313" key="1">
    <source>
        <dbReference type="EMBL" id="KAH7916119.1"/>
    </source>
</evidence>
<dbReference type="Proteomes" id="UP000790377">
    <property type="component" value="Unassembled WGS sequence"/>
</dbReference>
<protein>
    <submittedName>
        <fullName evidence="1">NAD(P)-binding protein</fullName>
    </submittedName>
</protein>
<comment type="caution">
    <text evidence="1">The sequence shown here is derived from an EMBL/GenBank/DDBJ whole genome shotgun (WGS) entry which is preliminary data.</text>
</comment>
<reference evidence="1" key="1">
    <citation type="journal article" date="2021" name="New Phytol.">
        <title>Evolutionary innovations through gain and loss of genes in the ectomycorrhizal Boletales.</title>
        <authorList>
            <person name="Wu G."/>
            <person name="Miyauchi S."/>
            <person name="Morin E."/>
            <person name="Kuo A."/>
            <person name="Drula E."/>
            <person name="Varga T."/>
            <person name="Kohler A."/>
            <person name="Feng B."/>
            <person name="Cao Y."/>
            <person name="Lipzen A."/>
            <person name="Daum C."/>
            <person name="Hundley H."/>
            <person name="Pangilinan J."/>
            <person name="Johnson J."/>
            <person name="Barry K."/>
            <person name="LaButti K."/>
            <person name="Ng V."/>
            <person name="Ahrendt S."/>
            <person name="Min B."/>
            <person name="Choi I.G."/>
            <person name="Park H."/>
            <person name="Plett J.M."/>
            <person name="Magnuson J."/>
            <person name="Spatafora J.W."/>
            <person name="Nagy L.G."/>
            <person name="Henrissat B."/>
            <person name="Grigoriev I.V."/>
            <person name="Yang Z.L."/>
            <person name="Xu J."/>
            <person name="Martin F.M."/>
        </authorList>
    </citation>
    <scope>NUCLEOTIDE SEQUENCE</scope>
    <source>
        <strain evidence="1">ATCC 28755</strain>
    </source>
</reference>
<sequence>MSRNSSWPIIVVTGANSGVGFGICHRLLLQLSSKSPRDAHPQYDFHNKEKNFEELDTSYDGLTLILACRSKQRAEVAKEKLYKLVDDHIARLRTSPQYDGHADTFRSNLTIAVHTVDLSHIQSVFRFADEVSTKYPYISHLICNAGVASFAKINWLEATKQLITDWIGAVTAPLFYVQTVGERSADGLGWVWQCNVFGHYVLFKALEPHLAKYKISTGARVIWMSSHEANSKFYDPNDWQLVQSEHSYECSKYQMDMLSLHLDRQALQDHTNSGPIVRHITVLPGVAGTNIASALLGQLSSLGMFIAFYIARWMGSPYHLITAFKASISAVHLCLVPIIFLPIVTALTTSNTKDAATLAEVGVRYVSQSDRLGRERVGMVKLTQSRAEKDQTDQLVKNCEHLLKEFSQAEGRPW</sequence>
<proteinExistence type="predicted"/>
<name>A0ACB8ASI9_9AGAM</name>
<evidence type="ECO:0000313" key="2">
    <source>
        <dbReference type="Proteomes" id="UP000790377"/>
    </source>
</evidence>
<organism evidence="1 2">
    <name type="scientific">Hygrophoropsis aurantiaca</name>
    <dbReference type="NCBI Taxonomy" id="72124"/>
    <lineage>
        <taxon>Eukaryota</taxon>
        <taxon>Fungi</taxon>
        <taxon>Dikarya</taxon>
        <taxon>Basidiomycota</taxon>
        <taxon>Agaricomycotina</taxon>
        <taxon>Agaricomycetes</taxon>
        <taxon>Agaricomycetidae</taxon>
        <taxon>Boletales</taxon>
        <taxon>Coniophorineae</taxon>
        <taxon>Hygrophoropsidaceae</taxon>
        <taxon>Hygrophoropsis</taxon>
    </lineage>
</organism>